<evidence type="ECO:0000313" key="2">
    <source>
        <dbReference type="EMBL" id="RFA36859.1"/>
    </source>
</evidence>
<feature type="domain" description="Glycosyltransferase 2-like" evidence="1">
    <location>
        <begin position="8"/>
        <end position="130"/>
    </location>
</feature>
<dbReference type="Gene3D" id="3.90.550.10">
    <property type="entry name" value="Spore Coat Polysaccharide Biosynthesis Protein SpsA, Chain A"/>
    <property type="match status" value="1"/>
</dbReference>
<evidence type="ECO:0000259" key="1">
    <source>
        <dbReference type="Pfam" id="PF00535"/>
    </source>
</evidence>
<dbReference type="OrthoDB" id="9771846at2"/>
<keyword evidence="3" id="KW-1185">Reference proteome</keyword>
<dbReference type="Proteomes" id="UP000256763">
    <property type="component" value="Unassembled WGS sequence"/>
</dbReference>
<dbReference type="AlphaFoldDB" id="A0A3E0WWV0"/>
<dbReference type="InterPro" id="IPR029044">
    <property type="entry name" value="Nucleotide-diphossugar_trans"/>
</dbReference>
<dbReference type="PANTHER" id="PTHR43179">
    <property type="entry name" value="RHAMNOSYLTRANSFERASE WBBL"/>
    <property type="match status" value="1"/>
</dbReference>
<dbReference type="EMBL" id="NFZW01000008">
    <property type="protein sequence ID" value="RFA36859.1"/>
    <property type="molecule type" value="Genomic_DNA"/>
</dbReference>
<protein>
    <submittedName>
        <fullName evidence="2">Glycosyl transferase</fullName>
    </submittedName>
</protein>
<dbReference type="CDD" id="cd04186">
    <property type="entry name" value="GT_2_like_c"/>
    <property type="match status" value="1"/>
</dbReference>
<dbReference type="PANTHER" id="PTHR43179:SF7">
    <property type="entry name" value="RHAMNOSYLTRANSFERASE WBBL"/>
    <property type="match status" value="1"/>
</dbReference>
<accession>A0A3E0WWV0</accession>
<keyword evidence="2" id="KW-0808">Transferase</keyword>
<comment type="caution">
    <text evidence="2">The sequence shown here is derived from an EMBL/GenBank/DDBJ whole genome shotgun (WGS) entry which is preliminary data.</text>
</comment>
<dbReference type="InterPro" id="IPR001173">
    <property type="entry name" value="Glyco_trans_2-like"/>
</dbReference>
<dbReference type="Pfam" id="PF00535">
    <property type="entry name" value="Glycos_transf_2"/>
    <property type="match status" value="1"/>
</dbReference>
<sequence length="314" mass="34995">MTSRPDLSIVVVSYNTQAMTDDCLRSVYEQAGDLALQVIVVDNDSRDGSVEMIKSRYPQVELIENNDNKGFAAANNQGFALCKADQVLLLNSDTLVLGDVLKESVAYLNQHEDVGAMGCRVLNSDRTLQRTCSGYPTLGRLLSMTLGLDRLPGRLAVDTYQLRSWARDSEREVDVISGCYLLVRKSIIDQVGGLDEQFFFFGEETDWCLRMRKAGWRLMFAPVGEIVHYGGGSVKKLNHRRDVMLTEATVRLHKKNGGLLAACGAFAILSLFNGSRALLWWLLSWKGAGAAERAQHFRRVVLDIGATWPRRSTE</sequence>
<dbReference type="RefSeq" id="WP_116302119.1">
    <property type="nucleotide sequence ID" value="NZ_NFZV01000008.1"/>
</dbReference>
<dbReference type="GO" id="GO:0016740">
    <property type="term" value="F:transferase activity"/>
    <property type="evidence" value="ECO:0007669"/>
    <property type="project" value="UniProtKB-KW"/>
</dbReference>
<organism evidence="2 3">
    <name type="scientific">Alkalilimnicola ehrlichii</name>
    <dbReference type="NCBI Taxonomy" id="351052"/>
    <lineage>
        <taxon>Bacteria</taxon>
        <taxon>Pseudomonadati</taxon>
        <taxon>Pseudomonadota</taxon>
        <taxon>Gammaproteobacteria</taxon>
        <taxon>Chromatiales</taxon>
        <taxon>Ectothiorhodospiraceae</taxon>
        <taxon>Alkalilimnicola</taxon>
    </lineage>
</organism>
<evidence type="ECO:0000313" key="3">
    <source>
        <dbReference type="Proteomes" id="UP000256763"/>
    </source>
</evidence>
<dbReference type="SUPFAM" id="SSF53448">
    <property type="entry name" value="Nucleotide-diphospho-sugar transferases"/>
    <property type="match status" value="1"/>
</dbReference>
<name>A0A3E0WWV0_9GAMM</name>
<reference evidence="3" key="1">
    <citation type="submission" date="2017-05" db="EMBL/GenBank/DDBJ databases">
        <authorList>
            <person name="Sharma S."/>
            <person name="Sidhu C."/>
            <person name="Pinnaka A.K."/>
        </authorList>
    </citation>
    <scope>NUCLEOTIDE SEQUENCE [LARGE SCALE GENOMIC DNA]</scope>
    <source>
        <strain evidence="3">AK93</strain>
    </source>
</reference>
<proteinExistence type="predicted"/>
<gene>
    <name evidence="2" type="ORF">CAL65_10090</name>
</gene>